<evidence type="ECO:0000256" key="2">
    <source>
        <dbReference type="SAM" id="Phobius"/>
    </source>
</evidence>
<keyword evidence="4" id="KW-1185">Reference proteome</keyword>
<feature type="region of interest" description="Disordered" evidence="1">
    <location>
        <begin position="1"/>
        <end position="20"/>
    </location>
</feature>
<sequence length="116" mass="12656">MSAGGAFGGNRGVSPVPPEKGEFPLDHMHLCDLEKKDYVNCLKSSRHKSENGRYFSKKYLECCMERNFGISLAEVCHSTFVAIFPGFFCCAVVLAIASSISPSSNVACNRSQKLAQ</sequence>
<dbReference type="Proteomes" id="UP000834106">
    <property type="component" value="Chromosome 3"/>
</dbReference>
<name>A0AAD2DK64_9LAMI</name>
<organism evidence="3 4">
    <name type="scientific">Fraxinus pennsylvanica</name>
    <dbReference type="NCBI Taxonomy" id="56036"/>
    <lineage>
        <taxon>Eukaryota</taxon>
        <taxon>Viridiplantae</taxon>
        <taxon>Streptophyta</taxon>
        <taxon>Embryophyta</taxon>
        <taxon>Tracheophyta</taxon>
        <taxon>Spermatophyta</taxon>
        <taxon>Magnoliopsida</taxon>
        <taxon>eudicotyledons</taxon>
        <taxon>Gunneridae</taxon>
        <taxon>Pentapetalae</taxon>
        <taxon>asterids</taxon>
        <taxon>lamiids</taxon>
        <taxon>Lamiales</taxon>
        <taxon>Oleaceae</taxon>
        <taxon>Oleeae</taxon>
        <taxon>Fraxinus</taxon>
    </lineage>
</organism>
<keyword evidence="2" id="KW-0472">Membrane</keyword>
<proteinExistence type="predicted"/>
<evidence type="ECO:0000313" key="4">
    <source>
        <dbReference type="Proteomes" id="UP000834106"/>
    </source>
</evidence>
<dbReference type="PANTHER" id="PTHR47565">
    <property type="entry name" value="CYTOCHROME C OXIDASE 19-1"/>
    <property type="match status" value="1"/>
</dbReference>
<reference evidence="3" key="1">
    <citation type="submission" date="2023-05" db="EMBL/GenBank/DDBJ databases">
        <authorList>
            <person name="Huff M."/>
        </authorList>
    </citation>
    <scope>NUCLEOTIDE SEQUENCE</scope>
</reference>
<feature type="compositionally biased region" description="Gly residues" evidence="1">
    <location>
        <begin position="1"/>
        <end position="11"/>
    </location>
</feature>
<dbReference type="EMBL" id="OU503038">
    <property type="protein sequence ID" value="CAI9757617.1"/>
    <property type="molecule type" value="Genomic_DNA"/>
</dbReference>
<keyword evidence="2" id="KW-0812">Transmembrane</keyword>
<keyword evidence="2" id="KW-1133">Transmembrane helix</keyword>
<protein>
    <submittedName>
        <fullName evidence="3">Uncharacterized protein</fullName>
    </submittedName>
</protein>
<feature type="transmembrane region" description="Helical" evidence="2">
    <location>
        <begin position="80"/>
        <end position="100"/>
    </location>
</feature>
<dbReference type="AlphaFoldDB" id="A0AAD2DK64"/>
<evidence type="ECO:0000313" key="3">
    <source>
        <dbReference type="EMBL" id="CAI9757617.1"/>
    </source>
</evidence>
<evidence type="ECO:0000256" key="1">
    <source>
        <dbReference type="SAM" id="MobiDB-lite"/>
    </source>
</evidence>
<dbReference type="PANTHER" id="PTHR47565:SF2">
    <property type="entry name" value="CYTOCHROME C OXIDASE 19-1"/>
    <property type="match status" value="1"/>
</dbReference>
<accession>A0AAD2DK64</accession>
<gene>
    <name evidence="3" type="ORF">FPE_LOCUS5047</name>
</gene>